<dbReference type="InterPro" id="IPR011009">
    <property type="entry name" value="Kinase-like_dom_sf"/>
</dbReference>
<gene>
    <name evidence="2" type="ORF">FPSE_06777</name>
</gene>
<evidence type="ECO:0000259" key="1">
    <source>
        <dbReference type="Pfam" id="PF01636"/>
    </source>
</evidence>
<dbReference type="CDD" id="cd05120">
    <property type="entry name" value="APH_ChoK_like"/>
    <property type="match status" value="1"/>
</dbReference>
<dbReference type="PANTHER" id="PTHR21310:SF58">
    <property type="entry name" value="AMINOGLYCOSIDE PHOSPHOTRANSFERASE DOMAIN-CONTAINING PROTEIN"/>
    <property type="match status" value="1"/>
</dbReference>
<dbReference type="Gene3D" id="3.90.1200.10">
    <property type="match status" value="1"/>
</dbReference>
<dbReference type="Proteomes" id="UP000007978">
    <property type="component" value="Chromosome 4"/>
</dbReference>
<dbReference type="GeneID" id="20365395"/>
<dbReference type="PANTHER" id="PTHR21310">
    <property type="entry name" value="AMINOGLYCOSIDE PHOSPHOTRANSFERASE-RELATED-RELATED"/>
    <property type="match status" value="1"/>
</dbReference>
<dbReference type="eggNOG" id="ENOG502SRAY">
    <property type="taxonomic scope" value="Eukaryota"/>
</dbReference>
<proteinExistence type="predicted"/>
<evidence type="ECO:0000313" key="3">
    <source>
        <dbReference type="Proteomes" id="UP000007978"/>
    </source>
</evidence>
<accession>K3VG12</accession>
<dbReference type="InterPro" id="IPR002575">
    <property type="entry name" value="Aminoglycoside_PTrfase"/>
</dbReference>
<dbReference type="SUPFAM" id="SSF56112">
    <property type="entry name" value="Protein kinase-like (PK-like)"/>
    <property type="match status" value="1"/>
</dbReference>
<feature type="domain" description="Aminoglycoside phosphotransferase" evidence="1">
    <location>
        <begin position="162"/>
        <end position="351"/>
    </location>
</feature>
<comment type="caution">
    <text evidence="2">The sequence shown here is derived from an EMBL/GenBank/DDBJ whole genome shotgun (WGS) entry which is preliminary data.</text>
</comment>
<dbReference type="RefSeq" id="XP_009258170.1">
    <property type="nucleotide sequence ID" value="XM_009259895.1"/>
</dbReference>
<dbReference type="AlphaFoldDB" id="K3VG12"/>
<evidence type="ECO:0000313" key="2">
    <source>
        <dbReference type="EMBL" id="EKJ72989.1"/>
    </source>
</evidence>
<dbReference type="InterPro" id="IPR051678">
    <property type="entry name" value="AGP_Transferase"/>
</dbReference>
<dbReference type="HOGENOM" id="CLU_021768_1_0_1"/>
<dbReference type="KEGG" id="fpu:FPSE_06777"/>
<keyword evidence="3" id="KW-1185">Reference proteome</keyword>
<dbReference type="EMBL" id="AFNW01000185">
    <property type="protein sequence ID" value="EKJ72989.1"/>
    <property type="molecule type" value="Genomic_DNA"/>
</dbReference>
<dbReference type="OrthoDB" id="3250044at2759"/>
<reference evidence="2 3" key="1">
    <citation type="journal article" date="2012" name="PLoS Pathog.">
        <title>Comparative pathogenomics reveals horizontally acquired novel virulence genes in fungi infecting cereal hosts.</title>
        <authorList>
            <person name="Gardiner D.M."/>
            <person name="McDonald M.C."/>
            <person name="Covarelli L."/>
            <person name="Solomon P.S."/>
            <person name="Rusu A.G."/>
            <person name="Marshall M."/>
            <person name="Kazan K."/>
            <person name="Chakraborty S."/>
            <person name="McDonald B.A."/>
            <person name="Manners J.M."/>
        </authorList>
    </citation>
    <scope>NUCLEOTIDE SEQUENCE [LARGE SCALE GENOMIC DNA]</scope>
    <source>
        <strain evidence="2 3">CS3096</strain>
    </source>
</reference>
<name>K3VG12_FUSPC</name>
<dbReference type="Pfam" id="PF01636">
    <property type="entry name" value="APH"/>
    <property type="match status" value="1"/>
</dbReference>
<organism evidence="2 3">
    <name type="scientific">Fusarium pseudograminearum (strain CS3096)</name>
    <name type="common">Wheat and barley crown-rot fungus</name>
    <dbReference type="NCBI Taxonomy" id="1028729"/>
    <lineage>
        <taxon>Eukaryota</taxon>
        <taxon>Fungi</taxon>
        <taxon>Dikarya</taxon>
        <taxon>Ascomycota</taxon>
        <taxon>Pezizomycotina</taxon>
        <taxon>Sordariomycetes</taxon>
        <taxon>Hypocreomycetidae</taxon>
        <taxon>Hypocreales</taxon>
        <taxon>Nectriaceae</taxon>
        <taxon>Fusarium</taxon>
    </lineage>
</organism>
<protein>
    <recommendedName>
        <fullName evidence="1">Aminoglycoside phosphotransferase domain-containing protein</fullName>
    </recommendedName>
</protein>
<sequence>MLVRRSAAIAFSQGHFKFKFSKDPNYHVWQVWIGGPGRPSVLDNVPMTTRGAFKNHSDSEIPFPDKSLLKAFSRFTNAIRWYHISVEIALQQQKPPPVSTALTPSFCHRLSEYGAVLFSAFCRLMPSPLRAQIYRGLWFLGARLYGPSCSFNVQRLPFGMYLKTKRQEHQSLASEYGALQYLRRLTHIPVPRPLDLVCGSDISYMLTTRLPGHPVGLCLDSMSDAGVDAFNNELKQYLSELRALPKPVGIKHAICNAVGGPLYDYRMIAGQDYDKDRGDHIQPFATEEDFNNKLQTPALPGVCHKSGHQIVLTHADINMRNILYHNGRISGIIDKENAGWFPDYWEYTKALYVTKVNRRWLSMMDRVFATFGDFREDYVTERKLWDYCYSGKF</sequence>